<dbReference type="AlphaFoldDB" id="A0A178MV88"/>
<dbReference type="InterPro" id="IPR050256">
    <property type="entry name" value="Glycosyltransferase_2"/>
</dbReference>
<name>A0A178MV88_9PROT</name>
<proteinExistence type="predicted"/>
<keyword evidence="3" id="KW-0808">Transferase</keyword>
<dbReference type="Gene3D" id="3.90.550.10">
    <property type="entry name" value="Spore Coat Polysaccharide Biosynthesis Protein SpsA, Chain A"/>
    <property type="match status" value="1"/>
</dbReference>
<dbReference type="InterPro" id="IPR001173">
    <property type="entry name" value="Glyco_trans_2-like"/>
</dbReference>
<keyword evidence="4" id="KW-1185">Reference proteome</keyword>
<dbReference type="CDD" id="cd04179">
    <property type="entry name" value="DPM_DPG-synthase_like"/>
    <property type="match status" value="1"/>
</dbReference>
<dbReference type="GO" id="GO:0016740">
    <property type="term" value="F:transferase activity"/>
    <property type="evidence" value="ECO:0007669"/>
    <property type="project" value="UniProtKB-KW"/>
</dbReference>
<dbReference type="InterPro" id="IPR029044">
    <property type="entry name" value="Nucleotide-diphossugar_trans"/>
</dbReference>
<protein>
    <submittedName>
        <fullName evidence="3">Glycosyl transferase family 2</fullName>
    </submittedName>
</protein>
<organism evidence="3 4">
    <name type="scientific">Magnetospirillum moscoviense</name>
    <dbReference type="NCBI Taxonomy" id="1437059"/>
    <lineage>
        <taxon>Bacteria</taxon>
        <taxon>Pseudomonadati</taxon>
        <taxon>Pseudomonadota</taxon>
        <taxon>Alphaproteobacteria</taxon>
        <taxon>Rhodospirillales</taxon>
        <taxon>Rhodospirillaceae</taxon>
        <taxon>Magnetospirillum</taxon>
    </lineage>
</organism>
<evidence type="ECO:0000256" key="1">
    <source>
        <dbReference type="SAM" id="Phobius"/>
    </source>
</evidence>
<dbReference type="EMBL" id="LWQU01000122">
    <property type="protein sequence ID" value="OAN54201.1"/>
    <property type="molecule type" value="Genomic_DNA"/>
</dbReference>
<dbReference type="PANTHER" id="PTHR48090:SF7">
    <property type="entry name" value="RFBJ PROTEIN"/>
    <property type="match status" value="1"/>
</dbReference>
<dbReference type="Proteomes" id="UP000078543">
    <property type="component" value="Unassembled WGS sequence"/>
</dbReference>
<dbReference type="RefSeq" id="WP_082910751.1">
    <property type="nucleotide sequence ID" value="NZ_LWQU01000122.1"/>
</dbReference>
<feature type="transmembrane region" description="Helical" evidence="1">
    <location>
        <begin position="240"/>
        <end position="263"/>
    </location>
</feature>
<feature type="domain" description="Glycosyltransferase 2-like" evidence="2">
    <location>
        <begin position="6"/>
        <end position="167"/>
    </location>
</feature>
<evidence type="ECO:0000313" key="4">
    <source>
        <dbReference type="Proteomes" id="UP000078543"/>
    </source>
</evidence>
<dbReference type="OrthoDB" id="7527830at2"/>
<accession>A0A178MV88</accession>
<dbReference type="STRING" id="1437059.A6A05_09130"/>
<dbReference type="PANTHER" id="PTHR48090">
    <property type="entry name" value="UNDECAPRENYL-PHOSPHATE 4-DEOXY-4-FORMAMIDO-L-ARABINOSE TRANSFERASE-RELATED"/>
    <property type="match status" value="1"/>
</dbReference>
<keyword evidence="1" id="KW-0812">Transmembrane</keyword>
<evidence type="ECO:0000259" key="2">
    <source>
        <dbReference type="Pfam" id="PF00535"/>
    </source>
</evidence>
<gene>
    <name evidence="3" type="ORF">A6A05_09130</name>
</gene>
<sequence length="313" mass="33878">MIVAAILPCYRVSRQIAAVIRAIGPEFAQIVVVDDCCPESSGEVAAALGDPRVTVVKRAVNGGVGAAMVDGYRAALALGADILVKIDGDGQMAPADAARLIRPLAEGEADYAKGNRFRDFKALAAMPPARLFGNSVLSFLVKAASGYWTVMDPTNGFTAIRRETLEALMLERLDSGYFFEIDLLCRLYLVEAVVVDIALPARYGDEPSSLSVARVARQFPAKLARAFLRRLLLRYFVHDFNMASIYLLLAVPMLLFGGITGVFEWVRSVESGQVRSAGTVMLVAMPVILGLQLLLQSIAIDIAAVPKRFVKNR</sequence>
<feature type="transmembrane region" description="Helical" evidence="1">
    <location>
        <begin position="283"/>
        <end position="305"/>
    </location>
</feature>
<dbReference type="Pfam" id="PF00535">
    <property type="entry name" value="Glycos_transf_2"/>
    <property type="match status" value="1"/>
</dbReference>
<evidence type="ECO:0000313" key="3">
    <source>
        <dbReference type="EMBL" id="OAN54201.1"/>
    </source>
</evidence>
<dbReference type="SUPFAM" id="SSF53448">
    <property type="entry name" value="Nucleotide-diphospho-sugar transferases"/>
    <property type="match status" value="1"/>
</dbReference>
<reference evidence="3 4" key="1">
    <citation type="submission" date="2016-04" db="EMBL/GenBank/DDBJ databases">
        <title>Draft genome sequence of freshwater magnetotactic bacteria Magnetospirillum marisnigri SP-1 and Magnetospirillum moscoviense BB-1.</title>
        <authorList>
            <person name="Koziaeva V."/>
            <person name="Dziuba M.V."/>
            <person name="Ivanov T.M."/>
            <person name="Kuznetsov B."/>
            <person name="Grouzdev D.S."/>
        </authorList>
    </citation>
    <scope>NUCLEOTIDE SEQUENCE [LARGE SCALE GENOMIC DNA]</scope>
    <source>
        <strain evidence="3 4">BB-1</strain>
    </source>
</reference>
<comment type="caution">
    <text evidence="3">The sequence shown here is derived from an EMBL/GenBank/DDBJ whole genome shotgun (WGS) entry which is preliminary data.</text>
</comment>
<keyword evidence="1" id="KW-1133">Transmembrane helix</keyword>
<keyword evidence="1" id="KW-0472">Membrane</keyword>